<keyword evidence="2" id="KW-0732">Signal</keyword>
<dbReference type="RefSeq" id="WP_095988054.1">
    <property type="nucleotide sequence ID" value="NZ_CP022098.1"/>
</dbReference>
<dbReference type="KEGG" id="cfus:CYFUS_005581"/>
<feature type="signal peptide" evidence="2">
    <location>
        <begin position="1"/>
        <end position="17"/>
    </location>
</feature>
<reference evidence="3 4" key="1">
    <citation type="submission" date="2017-06" db="EMBL/GenBank/DDBJ databases">
        <title>Sequencing and comparative analysis of myxobacterial genomes.</title>
        <authorList>
            <person name="Rupp O."/>
            <person name="Goesmann A."/>
            <person name="Sogaard-Andersen L."/>
        </authorList>
    </citation>
    <scope>NUCLEOTIDE SEQUENCE [LARGE SCALE GENOMIC DNA]</scope>
    <source>
        <strain evidence="3 4">DSM 52655</strain>
    </source>
</reference>
<protein>
    <submittedName>
        <fullName evidence="3">Uncharacterized protein</fullName>
    </submittedName>
</protein>
<dbReference type="AlphaFoldDB" id="A0A250J967"/>
<feature type="region of interest" description="Disordered" evidence="1">
    <location>
        <begin position="13"/>
        <end position="93"/>
    </location>
</feature>
<feature type="chain" id="PRO_5012264679" evidence="2">
    <location>
        <begin position="18"/>
        <end position="214"/>
    </location>
</feature>
<proteinExistence type="predicted"/>
<sequence>MRRWSLLLLLSAAPALSQENPPTEAPPAQAPAAEAADSPPPTTEGTRPSRRRSRTRAEAPAPAPTPTPAPPSAPAEEAPAPRPTSRTGSEPERIRKDAHALVDSLLAGDVRGCVGYLAFPFQLEERRFDAPEPLVATWVKELRNKRTDLVTLYDIEVLPYAELERKYGKPPARLGAIIPRGTEVYAAVANLSGHAAVILYRQTDEGWKAFAYTD</sequence>
<evidence type="ECO:0000256" key="2">
    <source>
        <dbReference type="SAM" id="SignalP"/>
    </source>
</evidence>
<evidence type="ECO:0000256" key="1">
    <source>
        <dbReference type="SAM" id="MobiDB-lite"/>
    </source>
</evidence>
<dbReference type="Proteomes" id="UP000217257">
    <property type="component" value="Chromosome"/>
</dbReference>
<feature type="compositionally biased region" description="Pro residues" evidence="1">
    <location>
        <begin position="61"/>
        <end position="73"/>
    </location>
</feature>
<organism evidence="3 4">
    <name type="scientific">Cystobacter fuscus</name>
    <dbReference type="NCBI Taxonomy" id="43"/>
    <lineage>
        <taxon>Bacteria</taxon>
        <taxon>Pseudomonadati</taxon>
        <taxon>Myxococcota</taxon>
        <taxon>Myxococcia</taxon>
        <taxon>Myxococcales</taxon>
        <taxon>Cystobacterineae</taxon>
        <taxon>Archangiaceae</taxon>
        <taxon>Cystobacter</taxon>
    </lineage>
</organism>
<feature type="compositionally biased region" description="Low complexity" evidence="1">
    <location>
        <begin position="74"/>
        <end position="86"/>
    </location>
</feature>
<evidence type="ECO:0000313" key="3">
    <source>
        <dbReference type="EMBL" id="ATB40133.1"/>
    </source>
</evidence>
<accession>A0A250J967</accession>
<name>A0A250J967_9BACT</name>
<gene>
    <name evidence="3" type="ORF">CYFUS_005581</name>
</gene>
<evidence type="ECO:0000313" key="4">
    <source>
        <dbReference type="Proteomes" id="UP000217257"/>
    </source>
</evidence>
<dbReference type="EMBL" id="CP022098">
    <property type="protein sequence ID" value="ATB40133.1"/>
    <property type="molecule type" value="Genomic_DNA"/>
</dbReference>